<feature type="transmembrane region" description="Helical" evidence="1">
    <location>
        <begin position="62"/>
        <end position="85"/>
    </location>
</feature>
<comment type="caution">
    <text evidence="2">The sequence shown here is derived from an EMBL/GenBank/DDBJ whole genome shotgun (WGS) entry which is preliminary data.</text>
</comment>
<proteinExistence type="predicted"/>
<dbReference type="RefSeq" id="WP_207043556.1">
    <property type="nucleotide sequence ID" value="NZ_JAFLNC010000002.1"/>
</dbReference>
<name>A0ABS3F4B2_9PROT</name>
<feature type="transmembrane region" description="Helical" evidence="1">
    <location>
        <begin position="35"/>
        <end position="56"/>
    </location>
</feature>
<keyword evidence="3" id="KW-1185">Reference proteome</keyword>
<accession>A0ABS3F4B2</accession>
<keyword evidence="1" id="KW-1133">Transmembrane helix</keyword>
<keyword evidence="1" id="KW-0472">Membrane</keyword>
<evidence type="ECO:0000313" key="2">
    <source>
        <dbReference type="EMBL" id="MBO0333331.1"/>
    </source>
</evidence>
<feature type="transmembrane region" description="Helical" evidence="1">
    <location>
        <begin position="6"/>
        <end position="23"/>
    </location>
</feature>
<evidence type="ECO:0000313" key="3">
    <source>
        <dbReference type="Proteomes" id="UP000664761"/>
    </source>
</evidence>
<evidence type="ECO:0000256" key="1">
    <source>
        <dbReference type="SAM" id="Phobius"/>
    </source>
</evidence>
<organism evidence="2 3">
    <name type="scientific">Sneathiella sedimenti</name>
    <dbReference type="NCBI Taxonomy" id="2816034"/>
    <lineage>
        <taxon>Bacteria</taxon>
        <taxon>Pseudomonadati</taxon>
        <taxon>Pseudomonadota</taxon>
        <taxon>Alphaproteobacteria</taxon>
        <taxon>Sneathiellales</taxon>
        <taxon>Sneathiellaceae</taxon>
        <taxon>Sneathiella</taxon>
    </lineage>
</organism>
<dbReference type="EMBL" id="JAFLNC010000002">
    <property type="protein sequence ID" value="MBO0333331.1"/>
    <property type="molecule type" value="Genomic_DNA"/>
</dbReference>
<sequence length="167" mass="18594">MYQNVFFLLILSIVTGLCLHVFSSRRRHGKGIYQMAILLLNGSLFTMTCLFLLTGIDLTFEHLVIAVVFIESFVAVYCLILIGVVHDSPTLAIVKALMAAGPKGLSDQELDSFIKAHPFVGARLEALQTTGDVVVREGVISLTTRSQWIVRILSVYTRLLRIDRERG</sequence>
<gene>
    <name evidence="2" type="ORF">J0X12_06890</name>
</gene>
<keyword evidence="1" id="KW-0812">Transmembrane</keyword>
<dbReference type="Proteomes" id="UP000664761">
    <property type="component" value="Unassembled WGS sequence"/>
</dbReference>
<protein>
    <submittedName>
        <fullName evidence="2">Uncharacterized protein</fullName>
    </submittedName>
</protein>
<reference evidence="2 3" key="1">
    <citation type="submission" date="2021-03" db="EMBL/GenBank/DDBJ databases">
        <title>Sneathiella sp. CAU 1612 isolated from Kang Won-do.</title>
        <authorList>
            <person name="Kim W."/>
        </authorList>
    </citation>
    <scope>NUCLEOTIDE SEQUENCE [LARGE SCALE GENOMIC DNA]</scope>
    <source>
        <strain evidence="2 3">CAU 1612</strain>
    </source>
</reference>